<dbReference type="Pfam" id="PF14509">
    <property type="entry name" value="GH97_C"/>
    <property type="match status" value="1"/>
</dbReference>
<keyword evidence="2" id="KW-0326">Glycosidase</keyword>
<dbReference type="InterPro" id="IPR029483">
    <property type="entry name" value="GH97_C"/>
</dbReference>
<dbReference type="Gene3D" id="2.70.98.10">
    <property type="match status" value="1"/>
</dbReference>
<evidence type="ECO:0000256" key="1">
    <source>
        <dbReference type="ARBA" id="ARBA00022801"/>
    </source>
</evidence>
<keyword evidence="3" id="KW-0812">Transmembrane</keyword>
<dbReference type="Pfam" id="PF17851">
    <property type="entry name" value="GH43_C2"/>
    <property type="match status" value="1"/>
</dbReference>
<dbReference type="InterPro" id="IPR052720">
    <property type="entry name" value="Glycosyl_hydrolase_97"/>
</dbReference>
<evidence type="ECO:0000256" key="4">
    <source>
        <dbReference type="SAM" id="SignalP"/>
    </source>
</evidence>
<dbReference type="GO" id="GO:0016798">
    <property type="term" value="F:hydrolase activity, acting on glycosyl bonds"/>
    <property type="evidence" value="ECO:0007669"/>
    <property type="project" value="UniProtKB-KW"/>
</dbReference>
<sequence length="1511" mass="165856">MGIKNWKSVIALTLALQMSLGSVINTFAQTAEKNVMDSGITVNSGYSDSGYLDSGSLQNSIVKSPGQRSTFSISLEEGKIYYSATQDGKTIIEKSPIGMVTTLGDFSEGLTYKSTSEVKEINETYKMYSGKKAEYKDHANEVTYTFTKGNMEFDVIVRAYDDGIAYRCGICKADGTPAAIEISDETTSFIIPANSDITTQAHTPDSQDRFSHEGPFEQKKIENLNNSLQTLPFLYKTPDDAWTLLTEADLDGSYTGSAVKRKGSTTELNLDFVSQQKTNVKTKVPFKSPWRLAISGNLGDIVESTMVQNVSPANKIDDADEWIKPGVTGWGWLSPEGSKSEAQYDEHFVRSNIDFASKMGWSYYIMDEGWQPQAKDKSSGRIYEGYFPFFYDPANPDDPNSILNYAKAKNVGLIAWTNCRDLDSPEERQILKEWSDLGIKGIKVDFFDRESQDRIQLMNDLYKECAKQHMLMNLHGCNKPTGEVRTWPNAINREAIRGEEGSTNASQFTMQAFTRGVVGPTDITPFIYPKTNTNITTAQQLAINFVFESGLPCMASPIKDYERSPGLPLLQNLPAAWDETKYIDGLPGQFVTVARRSQDIWYTASINTYNNGSDSEKRDAVIPLVFLKPGESYHATIYKDGATKNDLLVEQKEVTSETTLTIPMSPGGGCIVKITQGEAQTIGTIQLDKTNETLSINQSLSLFVTTDINCYDYDQVVWSTSNPDAAIVSNSGVVSTLKPGKTTITASSSKNPAIKAECKVTVLDDPYKLADGWSFVKEIPIYRKLLAENQLELTILPGEIGSALTFKNFLYRDAPEGDFTMTVKIKSSQLDQQNQAIGLSVFQDDKVNLSLRRRFTGRNCFETYTLNESGWRPDNRTWTTDQAADTMPSQEAVWLKIEKIGDTIKSSFSYNNTDWTTIKNSHEPQQVSKEGKNLKIGVHAVCGNNKYGPIPVVFEDFTVNGKVINFATPTNVSVMSVSKPSTITVKQGTAFEQLTLPATVNTTLSTGVKKDIAVVWSKDGYNPNAAGTYELTGTLTMADGITNPSDLKASISVVVQQNTSSTTITEVSKPSSITVKQGTAFEQLALPATVNATLSTGAKKDFAVVWSKDGYNPNAAGTYELTGTLTMADGITNPSNLKVSISIVMQQNTPSTTIADISKPSSITVKQGTAFEQLALPATVNTTLLTGAKKDFAVMWSKDGYNPNVAGTYEFTGTLTMADGITNPLNLKANISVVVQGISEPKHSAKSSSNNFVPNMASVSDIRQKLQSAPDNANVLVDVSSNYNFSTSIFDELQRNKNKSITLNGEWYKWIFEGKDIINSMPGVVYFDTRISVDSPNETAISKLVGNADITNLYFNYEGKLPGKTTICVQSEQYKGKTIYIYYYNPVKNQLELVKSNVIVDANGWFEFSVTHCSDYVISTTPITKAIKGTTVQNNNPETGGISVEAPLSNTAVLNTIPEETVPAIPDEQIVSKPIETTHKIPWVVMIVAGLAIPSIAASIIYKRHKNGLDK</sequence>
<feature type="domain" description="BIG2" evidence="5">
    <location>
        <begin position="681"/>
        <end position="757"/>
    </location>
</feature>
<dbReference type="Pfam" id="PF02368">
    <property type="entry name" value="Big_2"/>
    <property type="match status" value="1"/>
</dbReference>
<name>A0A1H7ZB18_9FIRM</name>
<evidence type="ECO:0000313" key="7">
    <source>
        <dbReference type="Proteomes" id="UP000199158"/>
    </source>
</evidence>
<organism evidence="6 7">
    <name type="scientific">Hydrogenoanaerobacterium saccharovorans</name>
    <dbReference type="NCBI Taxonomy" id="474960"/>
    <lineage>
        <taxon>Bacteria</taxon>
        <taxon>Bacillati</taxon>
        <taxon>Bacillota</taxon>
        <taxon>Clostridia</taxon>
        <taxon>Eubacteriales</taxon>
        <taxon>Oscillospiraceae</taxon>
        <taxon>Hydrogenoanaerobacterium</taxon>
    </lineage>
</organism>
<dbReference type="EMBL" id="FOCG01000001">
    <property type="protein sequence ID" value="SEM55610.1"/>
    <property type="molecule type" value="Genomic_DNA"/>
</dbReference>
<evidence type="ECO:0000313" key="6">
    <source>
        <dbReference type="EMBL" id="SEM55610.1"/>
    </source>
</evidence>
<keyword evidence="3" id="KW-0472">Membrane</keyword>
<reference evidence="6 7" key="1">
    <citation type="submission" date="2016-10" db="EMBL/GenBank/DDBJ databases">
        <authorList>
            <person name="de Groot N.N."/>
        </authorList>
    </citation>
    <scope>NUCLEOTIDE SEQUENCE [LARGE SCALE GENOMIC DNA]</scope>
    <source>
        <strain evidence="6 7">CGMCC 1.5070</strain>
    </source>
</reference>
<dbReference type="SUPFAM" id="SSF49899">
    <property type="entry name" value="Concanavalin A-like lectins/glucanases"/>
    <property type="match status" value="1"/>
</dbReference>
<dbReference type="InterPro" id="IPR003343">
    <property type="entry name" value="Big_2"/>
</dbReference>
<dbReference type="Proteomes" id="UP000199158">
    <property type="component" value="Unassembled WGS sequence"/>
</dbReference>
<evidence type="ECO:0000256" key="2">
    <source>
        <dbReference type="ARBA" id="ARBA00023295"/>
    </source>
</evidence>
<dbReference type="InterPro" id="IPR013320">
    <property type="entry name" value="ConA-like_dom_sf"/>
</dbReference>
<evidence type="ECO:0000259" key="5">
    <source>
        <dbReference type="SMART" id="SM00635"/>
    </source>
</evidence>
<dbReference type="PANTHER" id="PTHR35803">
    <property type="entry name" value="GLUCAN 1,4-ALPHA-GLUCOSIDASE SUSB-RELATED"/>
    <property type="match status" value="1"/>
</dbReference>
<dbReference type="Pfam" id="PF14508">
    <property type="entry name" value="GH97_N"/>
    <property type="match status" value="1"/>
</dbReference>
<dbReference type="InterPro" id="IPR014718">
    <property type="entry name" value="GH-type_carb-bd"/>
</dbReference>
<dbReference type="InterPro" id="IPR041542">
    <property type="entry name" value="GH43_C2"/>
</dbReference>
<dbReference type="InterPro" id="IPR029486">
    <property type="entry name" value="GH97_N"/>
</dbReference>
<accession>A0A1H7ZB18</accession>
<dbReference type="Gene3D" id="2.60.40.1180">
    <property type="entry name" value="Golgi alpha-mannosidase II"/>
    <property type="match status" value="1"/>
</dbReference>
<evidence type="ECO:0000256" key="3">
    <source>
        <dbReference type="SAM" id="Phobius"/>
    </source>
</evidence>
<keyword evidence="7" id="KW-1185">Reference proteome</keyword>
<dbReference type="InterPro" id="IPR019563">
    <property type="entry name" value="GH97_catalytic"/>
</dbReference>
<feature type="signal peptide" evidence="4">
    <location>
        <begin position="1"/>
        <end position="28"/>
    </location>
</feature>
<keyword evidence="4" id="KW-0732">Signal</keyword>
<dbReference type="SUPFAM" id="SSF51445">
    <property type="entry name" value="(Trans)glycosidases"/>
    <property type="match status" value="1"/>
</dbReference>
<keyword evidence="1" id="KW-0378">Hydrolase</keyword>
<keyword evidence="3" id="KW-1133">Transmembrane helix</keyword>
<dbReference type="InterPro" id="IPR013780">
    <property type="entry name" value="Glyco_hydro_b"/>
</dbReference>
<dbReference type="Gene3D" id="3.20.20.70">
    <property type="entry name" value="Aldolase class I"/>
    <property type="match status" value="1"/>
</dbReference>
<dbReference type="OrthoDB" id="57532at2"/>
<protein>
    <submittedName>
        <fullName evidence="6">Ig-like domain (Group 2)</fullName>
    </submittedName>
</protein>
<feature type="transmembrane region" description="Helical" evidence="3">
    <location>
        <begin position="1481"/>
        <end position="1502"/>
    </location>
</feature>
<dbReference type="STRING" id="474960.SAMN05216180_0556"/>
<dbReference type="InterPro" id="IPR013785">
    <property type="entry name" value="Aldolase_TIM"/>
</dbReference>
<dbReference type="Gene3D" id="2.60.120.200">
    <property type="match status" value="1"/>
</dbReference>
<proteinExistence type="predicted"/>
<dbReference type="InterPro" id="IPR011081">
    <property type="entry name" value="Big_4"/>
</dbReference>
<feature type="chain" id="PRO_5038523331" evidence="4">
    <location>
        <begin position="29"/>
        <end position="1511"/>
    </location>
</feature>
<dbReference type="InterPro" id="IPR008964">
    <property type="entry name" value="Invasin/intimin_cell_adhesion"/>
</dbReference>
<dbReference type="RefSeq" id="WP_092751404.1">
    <property type="nucleotide sequence ID" value="NZ_FOCG01000001.1"/>
</dbReference>
<gene>
    <name evidence="6" type="ORF">SAMN05216180_0556</name>
</gene>
<dbReference type="Pfam" id="PF07532">
    <property type="entry name" value="Big_4"/>
    <property type="match status" value="3"/>
</dbReference>
<dbReference type="Gene3D" id="2.60.40.1080">
    <property type="match status" value="1"/>
</dbReference>
<dbReference type="GO" id="GO:0030246">
    <property type="term" value="F:carbohydrate binding"/>
    <property type="evidence" value="ECO:0007669"/>
    <property type="project" value="InterPro"/>
</dbReference>
<dbReference type="SUPFAM" id="SSF49373">
    <property type="entry name" value="Invasin/intimin cell-adhesion fragments"/>
    <property type="match status" value="1"/>
</dbReference>
<dbReference type="SMART" id="SM00635">
    <property type="entry name" value="BID_2"/>
    <property type="match status" value="1"/>
</dbReference>
<dbReference type="InterPro" id="IPR017853">
    <property type="entry name" value="GH"/>
</dbReference>
<dbReference type="PANTHER" id="PTHR35803:SF2">
    <property type="entry name" value="RETAINING ALPHA-GALACTOSIDASE"/>
    <property type="match status" value="1"/>
</dbReference>
<dbReference type="Pfam" id="PF10566">
    <property type="entry name" value="Glyco_hydro_97"/>
    <property type="match status" value="1"/>
</dbReference>